<dbReference type="Pfam" id="PF02021">
    <property type="entry name" value="UPF0102"/>
    <property type="match status" value="1"/>
</dbReference>
<proteinExistence type="inferred from homology"/>
<comment type="similarity">
    <text evidence="1 2">Belongs to the UPF0102 family.</text>
</comment>
<dbReference type="InterPro" id="IPR011335">
    <property type="entry name" value="Restrct_endonuc-II-like"/>
</dbReference>
<dbReference type="GO" id="GO:0003676">
    <property type="term" value="F:nucleic acid binding"/>
    <property type="evidence" value="ECO:0007669"/>
    <property type="project" value="InterPro"/>
</dbReference>
<accession>A0A255YES6</accession>
<evidence type="ECO:0000256" key="2">
    <source>
        <dbReference type="HAMAP-Rule" id="MF_00048"/>
    </source>
</evidence>
<gene>
    <name evidence="3" type="ORF">CHU93_11095</name>
</gene>
<dbReference type="Gene3D" id="3.40.1350.10">
    <property type="match status" value="1"/>
</dbReference>
<dbReference type="RefSeq" id="WP_094474109.1">
    <property type="nucleotide sequence ID" value="NZ_NOXT01000115.1"/>
</dbReference>
<organism evidence="3 4">
    <name type="scientific">Sandarakinorhabdus cyanobacteriorum</name>
    <dbReference type="NCBI Taxonomy" id="1981098"/>
    <lineage>
        <taxon>Bacteria</taxon>
        <taxon>Pseudomonadati</taxon>
        <taxon>Pseudomonadota</taxon>
        <taxon>Alphaproteobacteria</taxon>
        <taxon>Sphingomonadales</taxon>
        <taxon>Sphingosinicellaceae</taxon>
        <taxon>Sandarakinorhabdus</taxon>
    </lineage>
</organism>
<keyword evidence="4" id="KW-1185">Reference proteome</keyword>
<dbReference type="AlphaFoldDB" id="A0A255YES6"/>
<dbReference type="PANTHER" id="PTHR34039:SF1">
    <property type="entry name" value="UPF0102 PROTEIN YRAN"/>
    <property type="match status" value="1"/>
</dbReference>
<dbReference type="OrthoDB" id="9812968at2"/>
<comment type="caution">
    <text evidence="3">The sequence shown here is derived from an EMBL/GenBank/DDBJ whole genome shotgun (WGS) entry which is preliminary data.</text>
</comment>
<dbReference type="HAMAP" id="MF_00048">
    <property type="entry name" value="UPF0102"/>
    <property type="match status" value="1"/>
</dbReference>
<evidence type="ECO:0000313" key="4">
    <source>
        <dbReference type="Proteomes" id="UP000216991"/>
    </source>
</evidence>
<evidence type="ECO:0000256" key="1">
    <source>
        <dbReference type="ARBA" id="ARBA00006738"/>
    </source>
</evidence>
<protein>
    <recommendedName>
        <fullName evidence="2">UPF0102 protein CHU93_11095</fullName>
    </recommendedName>
</protein>
<reference evidence="3 4" key="1">
    <citation type="submission" date="2017-07" db="EMBL/GenBank/DDBJ databases">
        <title>Sandarakinorhabdus cyanobacteriorum sp. nov., a novel bacterium isolated from cyanobacterial aggregates in a eutrophic lake.</title>
        <authorList>
            <person name="Cai H."/>
        </authorList>
    </citation>
    <scope>NUCLEOTIDE SEQUENCE [LARGE SCALE GENOMIC DNA]</scope>
    <source>
        <strain evidence="3 4">TH057</strain>
    </source>
</reference>
<sequence>MADRRARERWGRRAEQIAAIWLIAKGYRLLARRVQTPGGEIDLVMRTADTLVFVEVKARATLDSVLAALHPAAQRRCQAAARWLSPRFGWPGAAIRHDAVLIRPWALPRHLIGIWRDE</sequence>
<dbReference type="SUPFAM" id="SSF52980">
    <property type="entry name" value="Restriction endonuclease-like"/>
    <property type="match status" value="1"/>
</dbReference>
<dbReference type="Proteomes" id="UP000216991">
    <property type="component" value="Unassembled WGS sequence"/>
</dbReference>
<name>A0A255YES6_9SPHN</name>
<dbReference type="InterPro" id="IPR011856">
    <property type="entry name" value="tRNA_endonuc-like_dom_sf"/>
</dbReference>
<dbReference type="InterPro" id="IPR003509">
    <property type="entry name" value="UPF0102_YraN-like"/>
</dbReference>
<dbReference type="PANTHER" id="PTHR34039">
    <property type="entry name" value="UPF0102 PROTEIN YRAN"/>
    <property type="match status" value="1"/>
</dbReference>
<dbReference type="EMBL" id="NOXT01000115">
    <property type="protein sequence ID" value="OYQ27055.1"/>
    <property type="molecule type" value="Genomic_DNA"/>
</dbReference>
<evidence type="ECO:0000313" key="3">
    <source>
        <dbReference type="EMBL" id="OYQ27055.1"/>
    </source>
</evidence>